<name>A0A414IT70_9FIRM</name>
<proteinExistence type="predicted"/>
<dbReference type="Proteomes" id="UP000285290">
    <property type="component" value="Unassembled WGS sequence"/>
</dbReference>
<dbReference type="InterPro" id="IPR025591">
    <property type="entry name" value="RloB"/>
</dbReference>
<comment type="caution">
    <text evidence="1">The sequence shown here is derived from an EMBL/GenBank/DDBJ whole genome shotgun (WGS) entry which is preliminary data.</text>
</comment>
<evidence type="ECO:0000313" key="1">
    <source>
        <dbReference type="EMBL" id="RHE31682.1"/>
    </source>
</evidence>
<dbReference type="AlphaFoldDB" id="A0A414IT70"/>
<gene>
    <name evidence="1" type="ORF">DW753_09800</name>
</gene>
<accession>A0A414IT70</accession>
<dbReference type="Pfam" id="PF13707">
    <property type="entry name" value="RloB"/>
    <property type="match status" value="1"/>
</dbReference>
<dbReference type="EMBL" id="QSKC01000011">
    <property type="protein sequence ID" value="RHE31682.1"/>
    <property type="molecule type" value="Genomic_DNA"/>
</dbReference>
<organism evidence="1 2">
    <name type="scientific">Agathobacter rectalis</name>
    <dbReference type="NCBI Taxonomy" id="39491"/>
    <lineage>
        <taxon>Bacteria</taxon>
        <taxon>Bacillati</taxon>
        <taxon>Bacillota</taxon>
        <taxon>Clostridia</taxon>
        <taxon>Lachnospirales</taxon>
        <taxon>Lachnospiraceae</taxon>
        <taxon>Agathobacter</taxon>
    </lineage>
</organism>
<protein>
    <submittedName>
        <fullName evidence="1">RloB domain-containing protein</fullName>
    </submittedName>
</protein>
<reference evidence="1 2" key="1">
    <citation type="submission" date="2018-08" db="EMBL/GenBank/DDBJ databases">
        <title>A genome reference for cultivated species of the human gut microbiota.</title>
        <authorList>
            <person name="Zou Y."/>
            <person name="Xue W."/>
            <person name="Luo G."/>
        </authorList>
    </citation>
    <scope>NUCLEOTIDE SEQUENCE [LARGE SCALE GENOMIC DNA]</scope>
    <source>
        <strain evidence="1 2">AM29-10</strain>
    </source>
</reference>
<sequence>MELFLILELIHGNTRENRMANTFRLKSTTMFSRMDDDINEQPLRIVFLSVEGNKTERQYFDYVEKYRGKLGIKAAVHIHTLQRAKRDNLSAPENVLELLEEYLVIRKNDGLPERLRSVIPQRYSEEFINCYLRSELNPQDDKVKEFESILAEVGYDVVYNNYLKEFKGKNDVFGIVLDRDYKSHSVSQMKKIAEQCEKNHYKLFITTPLFEFWLLLHLIDIDKLSEEELRNIKVNDGISEKHTYTSKMVSDIAGHSKSISEKIFLQTYLSKIDYAISQSKKLNTAIDALIGEDKTEETKMGNIGTNLHELFELLRTDKDL</sequence>
<evidence type="ECO:0000313" key="2">
    <source>
        <dbReference type="Proteomes" id="UP000285290"/>
    </source>
</evidence>